<accession>A0A238HBT1</accession>
<reference evidence="2 3" key="1">
    <citation type="submission" date="2017-04" db="EMBL/GenBank/DDBJ databases">
        <authorList>
            <person name="Afonso C.L."/>
            <person name="Miller P.J."/>
            <person name="Scott M.A."/>
            <person name="Spackman E."/>
            <person name="Goraichik I."/>
            <person name="Dimitrov K.M."/>
            <person name="Suarez D.L."/>
            <person name="Swayne D.E."/>
        </authorList>
    </citation>
    <scope>NUCLEOTIDE SEQUENCE [LARGE SCALE GENOMIC DNA]</scope>
    <source>
        <strain evidence="2">LMG 28154</strain>
    </source>
</reference>
<gene>
    <name evidence="2" type="ORF">BSIN_5190</name>
</gene>
<feature type="region of interest" description="Disordered" evidence="1">
    <location>
        <begin position="1"/>
        <end position="42"/>
    </location>
</feature>
<sequence>MRSGPPSRASHSARRHRSGTRPIARASCRRAAPPRTPHNARQRTLAGWQLAGTVPRALPLWFVQPY</sequence>
<dbReference type="EMBL" id="FXAN01000116">
    <property type="protein sequence ID" value="SMG02926.1"/>
    <property type="molecule type" value="Genomic_DNA"/>
</dbReference>
<evidence type="ECO:0000313" key="3">
    <source>
        <dbReference type="Proteomes" id="UP000198460"/>
    </source>
</evidence>
<dbReference type="AlphaFoldDB" id="A0A238HBT1"/>
<feature type="compositionally biased region" description="Low complexity" evidence="1">
    <location>
        <begin position="21"/>
        <end position="33"/>
    </location>
</feature>
<evidence type="ECO:0000256" key="1">
    <source>
        <dbReference type="SAM" id="MobiDB-lite"/>
    </source>
</evidence>
<proteinExistence type="predicted"/>
<organism evidence="2 3">
    <name type="scientific">Burkholderia singularis</name>
    <dbReference type="NCBI Taxonomy" id="1503053"/>
    <lineage>
        <taxon>Bacteria</taxon>
        <taxon>Pseudomonadati</taxon>
        <taxon>Pseudomonadota</taxon>
        <taxon>Betaproteobacteria</taxon>
        <taxon>Burkholderiales</taxon>
        <taxon>Burkholderiaceae</taxon>
        <taxon>Burkholderia</taxon>
        <taxon>pseudomallei group</taxon>
    </lineage>
</organism>
<dbReference type="Proteomes" id="UP000198460">
    <property type="component" value="Unassembled WGS sequence"/>
</dbReference>
<evidence type="ECO:0000313" key="2">
    <source>
        <dbReference type="EMBL" id="SMG02926.1"/>
    </source>
</evidence>
<name>A0A238HBT1_9BURK</name>
<feature type="compositionally biased region" description="Low complexity" evidence="1">
    <location>
        <begin position="1"/>
        <end position="10"/>
    </location>
</feature>
<protein>
    <submittedName>
        <fullName evidence="2">Uncharacterized protein</fullName>
    </submittedName>
</protein>